<dbReference type="OrthoDB" id="9785907at2"/>
<dbReference type="HOGENOM" id="CLU_041665_0_0_0"/>
<keyword evidence="2" id="KW-1185">Reference proteome</keyword>
<protein>
    <recommendedName>
        <fullName evidence="3">Xylose isomerase-like enzyme</fullName>
    </recommendedName>
</protein>
<dbReference type="InterPro" id="IPR036237">
    <property type="entry name" value="Xyl_isomerase-like_sf"/>
</dbReference>
<name>L0A0V4_DEIPD</name>
<organism evidence="1 2">
    <name type="scientific">Deinococcus peraridilitoris (strain DSM 19664 / LMG 22246 / CIP 109416 / KR-200)</name>
    <dbReference type="NCBI Taxonomy" id="937777"/>
    <lineage>
        <taxon>Bacteria</taxon>
        <taxon>Thermotogati</taxon>
        <taxon>Deinococcota</taxon>
        <taxon>Deinococci</taxon>
        <taxon>Deinococcales</taxon>
        <taxon>Deinococcaceae</taxon>
        <taxon>Deinococcus</taxon>
    </lineage>
</organism>
<evidence type="ECO:0008006" key="3">
    <source>
        <dbReference type="Google" id="ProtNLM"/>
    </source>
</evidence>
<evidence type="ECO:0000313" key="1">
    <source>
        <dbReference type="EMBL" id="AFZ66812.1"/>
    </source>
</evidence>
<dbReference type="PATRIC" id="fig|937777.3.peg.1262"/>
<gene>
    <name evidence="1" type="ordered locus">Deipe_1262</name>
</gene>
<dbReference type="EMBL" id="CP003382">
    <property type="protein sequence ID" value="AFZ66812.1"/>
    <property type="molecule type" value="Genomic_DNA"/>
</dbReference>
<dbReference type="Gene3D" id="3.20.20.150">
    <property type="entry name" value="Divalent-metal-dependent TIM barrel enzymes"/>
    <property type="match status" value="1"/>
</dbReference>
<dbReference type="SUPFAM" id="SSF51658">
    <property type="entry name" value="Xylose isomerase-like"/>
    <property type="match status" value="1"/>
</dbReference>
<sequence length="401" mass="45787">MQVNHRDLQLTYCTNIHPSSGIEAVMENLERYAVPLKARLAPDELFGVGLRLSGEESRQLLEEGELARFHAFLEERGLYVFTMNGFPYGPFHGQAVKENVHAPDWRSEERVQYTLRLIEILATLLPTGMEGGISTSPLTYKAWVDQADEQTWEVLTRNVVRVVEALVRLRRDFGTFIHLDVEPEPDGLLERSEELATFFGERLLQSGAQELAERLGIEDERAREHLKDHLQVCFDTCHVAVAYEDSAQALQNYQRSGLRIGKIQVSSAVKVVLSPDATGRQRVADALAPFVESTYLHQVLQRNEDGSVTQYPDLPQALAQLQDPCAREWRVHFHVPIFLERFGELASTQEGILNTFALLRGQPFTRHLEIETYTWDVLPAELKLPLLDSIEREYRWVQDVL</sequence>
<dbReference type="RefSeq" id="WP_015235120.1">
    <property type="nucleotide sequence ID" value="NC_019793.1"/>
</dbReference>
<dbReference type="STRING" id="937777.Deipe_1262"/>
<dbReference type="Proteomes" id="UP000010467">
    <property type="component" value="Chromosome"/>
</dbReference>
<evidence type="ECO:0000313" key="2">
    <source>
        <dbReference type="Proteomes" id="UP000010467"/>
    </source>
</evidence>
<proteinExistence type="predicted"/>
<dbReference type="eggNOG" id="COG1082">
    <property type="taxonomic scope" value="Bacteria"/>
</dbReference>
<dbReference type="NCBIfam" id="NF035939">
    <property type="entry name" value="TIM_EboE"/>
    <property type="match status" value="1"/>
</dbReference>
<dbReference type="AlphaFoldDB" id="L0A0V4"/>
<dbReference type="KEGG" id="dpd:Deipe_1262"/>
<reference evidence="2" key="1">
    <citation type="submission" date="2012-03" db="EMBL/GenBank/DDBJ databases">
        <title>Complete sequence of chromosome of Deinococcus peraridilitoris DSM 19664.</title>
        <authorList>
            <person name="Lucas S."/>
            <person name="Copeland A."/>
            <person name="Lapidus A."/>
            <person name="Glavina del Rio T."/>
            <person name="Dalin E."/>
            <person name="Tice H."/>
            <person name="Bruce D."/>
            <person name="Goodwin L."/>
            <person name="Pitluck S."/>
            <person name="Peters L."/>
            <person name="Mikhailova N."/>
            <person name="Lu M."/>
            <person name="Kyrpides N."/>
            <person name="Mavromatis K."/>
            <person name="Ivanova N."/>
            <person name="Brettin T."/>
            <person name="Detter J.C."/>
            <person name="Han C."/>
            <person name="Larimer F."/>
            <person name="Land M."/>
            <person name="Hauser L."/>
            <person name="Markowitz V."/>
            <person name="Cheng J.-F."/>
            <person name="Hugenholtz P."/>
            <person name="Woyke T."/>
            <person name="Wu D."/>
            <person name="Pukall R."/>
            <person name="Steenblock K."/>
            <person name="Brambilla E."/>
            <person name="Klenk H.-P."/>
            <person name="Eisen J.A."/>
        </authorList>
    </citation>
    <scope>NUCLEOTIDE SEQUENCE [LARGE SCALE GENOMIC DNA]</scope>
    <source>
        <strain evidence="2">DSM 19664 / LMG 22246 / CIP 109416 / KR-200</strain>
    </source>
</reference>
<accession>L0A0V4</accession>